<dbReference type="GO" id="GO:0006779">
    <property type="term" value="P:porphyrin-containing compound biosynthetic process"/>
    <property type="evidence" value="ECO:0007669"/>
    <property type="project" value="InterPro"/>
</dbReference>
<sequence>MNKEKTERVMKALNYKKPDRVPITEWFWDEFVEKWKVEKGLDNYVDIYKYYDLDLKIISPNMDPKIESCQIIEKTDKYVIFKSGFGCSVKKNYSSPLPQFFDFSIKSPQEYKNFFFEDPDDERRYKGERRDIISGDGITPQCSFDEDIDKNKDRFCIFGSICAPCEVLWRIRGYEGTLMDIALEPEKVKKISEKAADFMIEIGKNEVRRANLPGLWIWGDIATDKGLLLSPKSFKEIFFPSLKRMCTTLKKEGIKVVYHSDGDIRAILPLLIEAGIDAIDPMQVRAGMDMMELSKQYRKQLAFVGNVNIYESKEKIKEQVFKKLKIAKEGGWIASSSESVGEDVPIENYEYFIEIVRKYGVL</sequence>
<proteinExistence type="predicted"/>
<comment type="caution">
    <text evidence="2">The sequence shown here is derived from an EMBL/GenBank/DDBJ whole genome shotgun (WGS) entry which is preliminary data.</text>
</comment>
<feature type="domain" description="Uroporphyrinogen decarboxylase (URO-D)" evidence="1">
    <location>
        <begin position="152"/>
        <end position="359"/>
    </location>
</feature>
<dbReference type="EMBL" id="QMQB01000002">
    <property type="protein sequence ID" value="RLE15298.1"/>
    <property type="molecule type" value="Genomic_DNA"/>
</dbReference>
<dbReference type="Proteomes" id="UP000267654">
    <property type="component" value="Unassembled WGS sequence"/>
</dbReference>
<dbReference type="InterPro" id="IPR052024">
    <property type="entry name" value="Methanogen_methyltrans"/>
</dbReference>
<dbReference type="PANTHER" id="PTHR47099">
    <property type="entry name" value="METHYLCOBAMIDE:COM METHYLTRANSFERASE MTBA"/>
    <property type="match status" value="1"/>
</dbReference>
<protein>
    <recommendedName>
        <fullName evidence="1">Uroporphyrinogen decarboxylase (URO-D) domain-containing protein</fullName>
    </recommendedName>
</protein>
<gene>
    <name evidence="2" type="ORF">DRI96_00100</name>
</gene>
<dbReference type="PANTHER" id="PTHR47099:SF1">
    <property type="entry name" value="METHYLCOBAMIDE:COM METHYLTRANSFERASE MTBA"/>
    <property type="match status" value="1"/>
</dbReference>
<dbReference type="Pfam" id="PF01208">
    <property type="entry name" value="URO-D"/>
    <property type="match status" value="1"/>
</dbReference>
<accession>A0A662DK90</accession>
<evidence type="ECO:0000259" key="1">
    <source>
        <dbReference type="Pfam" id="PF01208"/>
    </source>
</evidence>
<dbReference type="SUPFAM" id="SSF51726">
    <property type="entry name" value="UROD/MetE-like"/>
    <property type="match status" value="1"/>
</dbReference>
<dbReference type="Gene3D" id="3.20.20.210">
    <property type="match status" value="1"/>
</dbReference>
<dbReference type="AlphaFoldDB" id="A0A662DK90"/>
<dbReference type="GO" id="GO:0004853">
    <property type="term" value="F:uroporphyrinogen decarboxylase activity"/>
    <property type="evidence" value="ECO:0007669"/>
    <property type="project" value="InterPro"/>
</dbReference>
<name>A0A662DK90_UNCAE</name>
<dbReference type="InterPro" id="IPR000257">
    <property type="entry name" value="Uroporphyrinogen_deCOase"/>
</dbReference>
<evidence type="ECO:0000313" key="2">
    <source>
        <dbReference type="EMBL" id="RLE15298.1"/>
    </source>
</evidence>
<evidence type="ECO:0000313" key="3">
    <source>
        <dbReference type="Proteomes" id="UP000267654"/>
    </source>
</evidence>
<dbReference type="InterPro" id="IPR038071">
    <property type="entry name" value="UROD/MetE-like_sf"/>
</dbReference>
<reference evidence="2 3" key="1">
    <citation type="submission" date="2018-06" db="EMBL/GenBank/DDBJ databases">
        <title>Extensive metabolic versatility and redundancy in microbially diverse, dynamic hydrothermal sediments.</title>
        <authorList>
            <person name="Dombrowski N."/>
            <person name="Teske A."/>
            <person name="Baker B.J."/>
        </authorList>
    </citation>
    <scope>NUCLEOTIDE SEQUENCE [LARGE SCALE GENOMIC DNA]</scope>
    <source>
        <strain evidence="2">B19_G9</strain>
    </source>
</reference>
<organism evidence="2 3">
    <name type="scientific">Aerophobetes bacterium</name>
    <dbReference type="NCBI Taxonomy" id="2030807"/>
    <lineage>
        <taxon>Bacteria</taxon>
        <taxon>Candidatus Aerophobota</taxon>
    </lineage>
</organism>